<reference evidence="9 10" key="1">
    <citation type="submission" date="2023-07" db="EMBL/GenBank/DDBJ databases">
        <title>Comparative genomics of wheat-associated soil bacteria to identify genetic determinants of phenazine resistance.</title>
        <authorList>
            <person name="Mouncey N."/>
        </authorList>
    </citation>
    <scope>NUCLEOTIDE SEQUENCE [LARGE SCALE GENOMIC DNA]</scope>
    <source>
        <strain evidence="9 10">W2I16</strain>
    </source>
</reference>
<gene>
    <name evidence="9" type="ORF">QFZ49_005594</name>
</gene>
<keyword evidence="3" id="KW-1003">Cell membrane</keyword>
<evidence type="ECO:0000256" key="1">
    <source>
        <dbReference type="ARBA" id="ARBA00004651"/>
    </source>
</evidence>
<dbReference type="InterPro" id="IPR000515">
    <property type="entry name" value="MetI-like"/>
</dbReference>
<feature type="transmembrane region" description="Helical" evidence="7">
    <location>
        <begin position="96"/>
        <end position="116"/>
    </location>
</feature>
<comment type="similarity">
    <text evidence="7">Belongs to the binding-protein-dependent transport system permease family.</text>
</comment>
<dbReference type="Proteomes" id="UP001223072">
    <property type="component" value="Unassembled WGS sequence"/>
</dbReference>
<sequence length="259" mass="26532">MSARHSSWTGGAVGIAALIGAWSLLSTTVFGPGDGVPTPWAVVASVFDDGWTFYSPHVTQTVGEALTGYLLGNALALGLAVLVLLVPVLERVVTQIAVASYCLPIVAIGPILSLVLDGDKPMSAMAGLSVFFTTLIGALLGLRSADPASLDLVRAYGGGRWQQMLRVRLIAALPSTLAALRIAGPAALLGAIIGEYLGRVDSGLGIAMTIAQQQLDVPRTWGIALVSGAVAGIAYGVVGLVARYALPWSRTTTVEGGVA</sequence>
<dbReference type="PANTHER" id="PTHR30151">
    <property type="entry name" value="ALKANE SULFONATE ABC TRANSPORTER-RELATED, MEMBRANE SUBUNIT"/>
    <property type="match status" value="1"/>
</dbReference>
<keyword evidence="6 7" id="KW-0472">Membrane</keyword>
<dbReference type="SUPFAM" id="SSF161098">
    <property type="entry name" value="MetI-like"/>
    <property type="match status" value="1"/>
</dbReference>
<evidence type="ECO:0000256" key="6">
    <source>
        <dbReference type="ARBA" id="ARBA00023136"/>
    </source>
</evidence>
<evidence type="ECO:0000313" key="10">
    <source>
        <dbReference type="Proteomes" id="UP001223072"/>
    </source>
</evidence>
<feature type="transmembrane region" description="Helical" evidence="7">
    <location>
        <begin position="122"/>
        <end position="142"/>
    </location>
</feature>
<feature type="transmembrane region" description="Helical" evidence="7">
    <location>
        <begin position="169"/>
        <end position="193"/>
    </location>
</feature>
<evidence type="ECO:0000256" key="7">
    <source>
        <dbReference type="RuleBase" id="RU363032"/>
    </source>
</evidence>
<name>A0ABU0RUF3_9ACTN</name>
<dbReference type="Pfam" id="PF00528">
    <property type="entry name" value="BPD_transp_1"/>
    <property type="match status" value="1"/>
</dbReference>
<evidence type="ECO:0000256" key="5">
    <source>
        <dbReference type="ARBA" id="ARBA00022989"/>
    </source>
</evidence>
<feature type="transmembrane region" description="Helical" evidence="7">
    <location>
        <begin position="12"/>
        <end position="30"/>
    </location>
</feature>
<evidence type="ECO:0000313" key="9">
    <source>
        <dbReference type="EMBL" id="MDQ0935622.1"/>
    </source>
</evidence>
<comment type="subcellular location">
    <subcellularLocation>
        <location evidence="1 7">Cell membrane</location>
        <topology evidence="1 7">Multi-pass membrane protein</topology>
    </subcellularLocation>
</comment>
<evidence type="ECO:0000259" key="8">
    <source>
        <dbReference type="PROSITE" id="PS50928"/>
    </source>
</evidence>
<dbReference type="PROSITE" id="PS50928">
    <property type="entry name" value="ABC_TM1"/>
    <property type="match status" value="1"/>
</dbReference>
<evidence type="ECO:0000256" key="2">
    <source>
        <dbReference type="ARBA" id="ARBA00022448"/>
    </source>
</evidence>
<feature type="domain" description="ABC transmembrane type-1" evidence="8">
    <location>
        <begin position="58"/>
        <end position="242"/>
    </location>
</feature>
<keyword evidence="10" id="KW-1185">Reference proteome</keyword>
<keyword evidence="2 7" id="KW-0813">Transport</keyword>
<accession>A0ABU0RUF3</accession>
<organism evidence="9 10">
    <name type="scientific">Streptomyces turgidiscabies</name>
    <dbReference type="NCBI Taxonomy" id="85558"/>
    <lineage>
        <taxon>Bacteria</taxon>
        <taxon>Bacillati</taxon>
        <taxon>Actinomycetota</taxon>
        <taxon>Actinomycetes</taxon>
        <taxon>Kitasatosporales</taxon>
        <taxon>Streptomycetaceae</taxon>
        <taxon>Streptomyces</taxon>
    </lineage>
</organism>
<keyword evidence="5 7" id="KW-1133">Transmembrane helix</keyword>
<keyword evidence="4 7" id="KW-0812">Transmembrane</keyword>
<feature type="transmembrane region" description="Helical" evidence="7">
    <location>
        <begin position="69"/>
        <end position="89"/>
    </location>
</feature>
<feature type="transmembrane region" description="Helical" evidence="7">
    <location>
        <begin position="221"/>
        <end position="242"/>
    </location>
</feature>
<comment type="caution">
    <text evidence="9">The sequence shown here is derived from an EMBL/GenBank/DDBJ whole genome shotgun (WGS) entry which is preliminary data.</text>
</comment>
<dbReference type="InterPro" id="IPR035906">
    <property type="entry name" value="MetI-like_sf"/>
</dbReference>
<dbReference type="PANTHER" id="PTHR30151:SF20">
    <property type="entry name" value="ABC TRANSPORTER PERMEASE PROTEIN HI_0355-RELATED"/>
    <property type="match status" value="1"/>
</dbReference>
<protein>
    <submittedName>
        <fullName evidence="9">ABC-type nitrate/sulfonate/bicarbonate transport system permease component</fullName>
    </submittedName>
</protein>
<dbReference type="Gene3D" id="1.10.3720.10">
    <property type="entry name" value="MetI-like"/>
    <property type="match status" value="1"/>
</dbReference>
<evidence type="ECO:0000256" key="3">
    <source>
        <dbReference type="ARBA" id="ARBA00022475"/>
    </source>
</evidence>
<proteinExistence type="inferred from homology"/>
<dbReference type="RefSeq" id="WP_307629155.1">
    <property type="nucleotide sequence ID" value="NZ_JAUSZS010000007.1"/>
</dbReference>
<evidence type="ECO:0000256" key="4">
    <source>
        <dbReference type="ARBA" id="ARBA00022692"/>
    </source>
</evidence>
<dbReference type="EMBL" id="JAUSZS010000007">
    <property type="protein sequence ID" value="MDQ0935622.1"/>
    <property type="molecule type" value="Genomic_DNA"/>
</dbReference>